<reference evidence="7 8" key="1">
    <citation type="submission" date="2014-02" db="EMBL/GenBank/DDBJ databases">
        <authorList>
            <person name="Sibley D."/>
            <person name="Venepally P."/>
            <person name="Karamycheva S."/>
            <person name="Hadjithomas M."/>
            <person name="Khan A."/>
            <person name="Brunk B."/>
            <person name="Roos D."/>
            <person name="Caler E."/>
            <person name="Lorenzi H."/>
        </authorList>
    </citation>
    <scope>NUCLEOTIDE SEQUENCE [LARGE SCALE GENOMIC DNA]</scope>
    <source>
        <strain evidence="7 8">GAB2-2007-GAL-DOM2</strain>
    </source>
</reference>
<feature type="domain" description="Proline dehydrogenase" evidence="6">
    <location>
        <begin position="176"/>
        <end position="370"/>
    </location>
</feature>
<dbReference type="GO" id="GO:0071949">
    <property type="term" value="F:FAD binding"/>
    <property type="evidence" value="ECO:0007669"/>
    <property type="project" value="TreeGrafter"/>
</dbReference>
<evidence type="ECO:0000256" key="1">
    <source>
        <dbReference type="ARBA" id="ARBA00005869"/>
    </source>
</evidence>
<dbReference type="OrthoDB" id="5464at2759"/>
<evidence type="ECO:0000256" key="3">
    <source>
        <dbReference type="ARBA" id="ARBA00023002"/>
    </source>
</evidence>
<dbReference type="AlphaFoldDB" id="A0A086K9E6"/>
<dbReference type="PANTHER" id="PTHR13914">
    <property type="entry name" value="PROLINE OXIDASE"/>
    <property type="match status" value="1"/>
</dbReference>
<dbReference type="EC" id="1.5.5.2" evidence="2 5"/>
<evidence type="ECO:0000256" key="4">
    <source>
        <dbReference type="ARBA" id="ARBA00023062"/>
    </source>
</evidence>
<dbReference type="Pfam" id="PF01619">
    <property type="entry name" value="Pro_dh"/>
    <property type="match status" value="2"/>
</dbReference>
<dbReference type="GO" id="GO:0005739">
    <property type="term" value="C:mitochondrion"/>
    <property type="evidence" value="ECO:0007669"/>
    <property type="project" value="TreeGrafter"/>
</dbReference>
<proteinExistence type="inferred from homology"/>
<dbReference type="SUPFAM" id="SSF51730">
    <property type="entry name" value="FAD-linked oxidoreductase"/>
    <property type="match status" value="1"/>
</dbReference>
<feature type="domain" description="Proline dehydrogenase" evidence="6">
    <location>
        <begin position="404"/>
        <end position="458"/>
    </location>
</feature>
<evidence type="ECO:0000256" key="5">
    <source>
        <dbReference type="RuleBase" id="RU364054"/>
    </source>
</evidence>
<accession>A0A086K9E6</accession>
<dbReference type="Gene3D" id="3.20.20.220">
    <property type="match status" value="2"/>
</dbReference>
<dbReference type="InterPro" id="IPR015659">
    <property type="entry name" value="Proline_oxidase"/>
</dbReference>
<sequence>MWLLKKSVYKVFCGGETEDELLATMQKLQSRGVKIVLDYAVEASPDDVTSLNANVFDNNACSIWNAVVTAAAGYDALVALKVSALGPVSTIERAGEVIAAVERLFAELCGMPAFRSHERILPDLLMGKELTKAAFVSSIQKLIAEANLPQASEEDINLAFHALLAQPGGGEDKSKVSYFQWTHLLQPHKVGRGNLSVFKQLIPPLSDADAKEVAAAEERLSKLCEMTANLGTKAGLLVDAEHSRLQGFIRNLTCNVQKRFNKDGKFLIYNTYQAYLKETKSQLRSDLEMARRFGFRIAVKLVRGAYLSFERKSAKEHGYPCPVLDSLEDTHESFDSSVHHLLDHIDQVAVFIGTHNAESVRKATALLSEFCQRSNDVARSEEASGCLSLTASFPAANKRQLLTPASLPVSFGQLLGLSDDLTFMLSSSGFKVYKYVPYGPVNVTIPYLLRRVQENSGIMGRAGAELVMLFQEIKHRLRSLIRAKK</sequence>
<dbReference type="EMBL" id="AHZU02000723">
    <property type="protein sequence ID" value="KFG41014.1"/>
    <property type="molecule type" value="Genomic_DNA"/>
</dbReference>
<keyword evidence="4 5" id="KW-0642">Proline metabolism</keyword>
<dbReference type="Proteomes" id="UP000028837">
    <property type="component" value="Unassembled WGS sequence"/>
</dbReference>
<comment type="catalytic activity">
    <reaction evidence="5">
        <text>L-proline + a quinone = (S)-1-pyrroline-5-carboxylate + a quinol + H(+)</text>
        <dbReference type="Rhea" id="RHEA:23784"/>
        <dbReference type="ChEBI" id="CHEBI:15378"/>
        <dbReference type="ChEBI" id="CHEBI:17388"/>
        <dbReference type="ChEBI" id="CHEBI:24646"/>
        <dbReference type="ChEBI" id="CHEBI:60039"/>
        <dbReference type="ChEBI" id="CHEBI:132124"/>
        <dbReference type="EC" id="1.5.5.2"/>
    </reaction>
</comment>
<keyword evidence="3 5" id="KW-0560">Oxidoreductase</keyword>
<comment type="caution">
    <text evidence="7">The sequence shown here is derived from an EMBL/GenBank/DDBJ whole genome shotgun (WGS) entry which is preliminary data.</text>
</comment>
<organism evidence="7 8">
    <name type="scientific">Toxoplasma gondii GAB2-2007-GAL-DOM2</name>
    <dbReference type="NCBI Taxonomy" id="1130820"/>
    <lineage>
        <taxon>Eukaryota</taxon>
        <taxon>Sar</taxon>
        <taxon>Alveolata</taxon>
        <taxon>Apicomplexa</taxon>
        <taxon>Conoidasida</taxon>
        <taxon>Coccidia</taxon>
        <taxon>Eucoccidiorida</taxon>
        <taxon>Eimeriorina</taxon>
        <taxon>Sarcocystidae</taxon>
        <taxon>Toxoplasma</taxon>
    </lineage>
</organism>
<evidence type="ECO:0000256" key="2">
    <source>
        <dbReference type="ARBA" id="ARBA00012695"/>
    </source>
</evidence>
<dbReference type="InterPro" id="IPR002872">
    <property type="entry name" value="Proline_DH_dom"/>
</dbReference>
<name>A0A086K9E6_TOXGO</name>
<comment type="similarity">
    <text evidence="1 5">Belongs to the proline oxidase family.</text>
</comment>
<comment type="function">
    <text evidence="5">Converts proline to delta-1-pyrroline-5-carboxylate.</text>
</comment>
<protein>
    <recommendedName>
        <fullName evidence="2 5">Proline dehydrogenase</fullName>
        <ecNumber evidence="2 5">1.5.5.2</ecNumber>
    </recommendedName>
</protein>
<dbReference type="GO" id="GO:0010133">
    <property type="term" value="P:L-proline catabolic process to L-glutamate"/>
    <property type="evidence" value="ECO:0007669"/>
    <property type="project" value="TreeGrafter"/>
</dbReference>
<keyword evidence="5" id="KW-0274">FAD</keyword>
<evidence type="ECO:0000313" key="8">
    <source>
        <dbReference type="Proteomes" id="UP000028837"/>
    </source>
</evidence>
<keyword evidence="5" id="KW-0285">Flavoprotein</keyword>
<dbReference type="InterPro" id="IPR029041">
    <property type="entry name" value="FAD-linked_oxidoreductase-like"/>
</dbReference>
<dbReference type="GO" id="GO:0004657">
    <property type="term" value="F:proline dehydrogenase activity"/>
    <property type="evidence" value="ECO:0007669"/>
    <property type="project" value="UniProtKB-EC"/>
</dbReference>
<dbReference type="PANTHER" id="PTHR13914:SF0">
    <property type="entry name" value="PROLINE DEHYDROGENASE 1, MITOCHONDRIAL"/>
    <property type="match status" value="1"/>
</dbReference>
<evidence type="ECO:0000313" key="7">
    <source>
        <dbReference type="EMBL" id="KFG41014.1"/>
    </source>
</evidence>
<gene>
    <name evidence="7" type="ORF">TGDOM2_202340</name>
</gene>
<dbReference type="VEuPathDB" id="ToxoDB:TGDOM2_202340"/>
<comment type="cofactor">
    <cofactor evidence="5">
        <name>FAD</name>
        <dbReference type="ChEBI" id="CHEBI:57692"/>
    </cofactor>
</comment>
<evidence type="ECO:0000259" key="6">
    <source>
        <dbReference type="Pfam" id="PF01619"/>
    </source>
</evidence>